<dbReference type="EMBL" id="CP045503">
    <property type="protein sequence ID" value="QPG59615.1"/>
    <property type="molecule type" value="Genomic_DNA"/>
</dbReference>
<keyword evidence="1" id="KW-0732">Signal</keyword>
<dbReference type="Proteomes" id="UP000316416">
    <property type="component" value="Chromosome"/>
</dbReference>
<protein>
    <submittedName>
        <fullName evidence="2">Uncharacterized protein</fullName>
    </submittedName>
</protein>
<evidence type="ECO:0000313" key="2">
    <source>
        <dbReference type="EMBL" id="QPG59615.1"/>
    </source>
</evidence>
<keyword evidence="3" id="KW-1185">Reference proteome</keyword>
<proteinExistence type="predicted"/>
<sequence length="135" mass="14857">MLNQLLKTAVTSILALTSMLVPYHATATESLSIDGLWTDVNTADFTNGTMIIAQDGDAIHVSHYVEYKGIAMVEYGIGSRKGRTLEYKVKVTRPIPGWVEEGRHILILSDDGQRLEGQYQSNTGNGSLVFDRKGK</sequence>
<evidence type="ECO:0000256" key="1">
    <source>
        <dbReference type="SAM" id="SignalP"/>
    </source>
</evidence>
<feature type="signal peptide" evidence="1">
    <location>
        <begin position="1"/>
        <end position="27"/>
    </location>
</feature>
<name>A0ABX6VA97_9GAMM</name>
<organism evidence="2 3">
    <name type="scientific">Shewanella eurypsychrophilus</name>
    <dbReference type="NCBI Taxonomy" id="2593656"/>
    <lineage>
        <taxon>Bacteria</taxon>
        <taxon>Pseudomonadati</taxon>
        <taxon>Pseudomonadota</taxon>
        <taxon>Gammaproteobacteria</taxon>
        <taxon>Alteromonadales</taxon>
        <taxon>Shewanellaceae</taxon>
        <taxon>Shewanella</taxon>
    </lineage>
</organism>
<gene>
    <name evidence="2" type="ORF">FM038_021215</name>
</gene>
<dbReference type="RefSeq" id="WP_142873953.1">
    <property type="nucleotide sequence ID" value="NZ_CP045503.2"/>
</dbReference>
<reference evidence="2" key="1">
    <citation type="submission" date="2021-07" db="EMBL/GenBank/DDBJ databases">
        <title>Shewanella sp. YLB-07 whole genome sequence.</title>
        <authorList>
            <person name="Yu L."/>
        </authorList>
    </citation>
    <scope>NUCLEOTIDE SEQUENCE</scope>
    <source>
        <strain evidence="2">YLB-08</strain>
    </source>
</reference>
<evidence type="ECO:0000313" key="3">
    <source>
        <dbReference type="Proteomes" id="UP000316416"/>
    </source>
</evidence>
<feature type="chain" id="PRO_5046484056" evidence="1">
    <location>
        <begin position="28"/>
        <end position="135"/>
    </location>
</feature>
<accession>A0ABX6VA97</accession>